<dbReference type="EMBL" id="PUHW01000064">
    <property type="protein sequence ID" value="KAG0689728.1"/>
    <property type="molecule type" value="Genomic_DNA"/>
</dbReference>
<feature type="region of interest" description="Disordered" evidence="9">
    <location>
        <begin position="846"/>
        <end position="916"/>
    </location>
</feature>
<feature type="compositionally biased region" description="Polar residues" evidence="9">
    <location>
        <begin position="895"/>
        <end position="904"/>
    </location>
</feature>
<keyword evidence="2" id="KW-0479">Metal-binding</keyword>
<accession>A0A9P6WPD7</accession>
<keyword evidence="5" id="KW-0805">Transcription regulation</keyword>
<dbReference type="PANTHER" id="PTHR10071:SF281">
    <property type="entry name" value="BOX A-BINDING FACTOR-RELATED"/>
    <property type="match status" value="1"/>
</dbReference>
<dbReference type="GO" id="GO:0000978">
    <property type="term" value="F:RNA polymerase II cis-regulatory region sequence-specific DNA binding"/>
    <property type="evidence" value="ECO:0007669"/>
    <property type="project" value="TreeGrafter"/>
</dbReference>
<feature type="region of interest" description="Disordered" evidence="9">
    <location>
        <begin position="661"/>
        <end position="785"/>
    </location>
</feature>
<feature type="region of interest" description="Disordered" evidence="9">
    <location>
        <begin position="235"/>
        <end position="257"/>
    </location>
</feature>
<evidence type="ECO:0000256" key="3">
    <source>
        <dbReference type="ARBA" id="ARBA00022771"/>
    </source>
</evidence>
<dbReference type="OrthoDB" id="515401at2759"/>
<feature type="compositionally biased region" description="Low complexity" evidence="9">
    <location>
        <begin position="853"/>
        <end position="888"/>
    </location>
</feature>
<dbReference type="InterPro" id="IPR039355">
    <property type="entry name" value="Transcription_factor_GATA"/>
</dbReference>
<evidence type="ECO:0000256" key="6">
    <source>
        <dbReference type="ARBA" id="ARBA00023163"/>
    </source>
</evidence>
<feature type="compositionally biased region" description="Low complexity" evidence="9">
    <location>
        <begin position="489"/>
        <end position="499"/>
    </location>
</feature>
<dbReference type="PANTHER" id="PTHR10071">
    <property type="entry name" value="TRANSCRIPTION FACTOR GATA FAMILY MEMBER"/>
    <property type="match status" value="1"/>
</dbReference>
<dbReference type="SMART" id="SM00401">
    <property type="entry name" value="ZnF_GATA"/>
    <property type="match status" value="1"/>
</dbReference>
<evidence type="ECO:0000259" key="10">
    <source>
        <dbReference type="PROSITE" id="PS50114"/>
    </source>
</evidence>
<feature type="region of interest" description="Disordered" evidence="9">
    <location>
        <begin position="161"/>
        <end position="207"/>
    </location>
</feature>
<feature type="region of interest" description="Disordered" evidence="9">
    <location>
        <begin position="489"/>
        <end position="606"/>
    </location>
</feature>
<dbReference type="Pfam" id="PF00320">
    <property type="entry name" value="GATA"/>
    <property type="match status" value="1"/>
</dbReference>
<evidence type="ECO:0000313" key="11">
    <source>
        <dbReference type="EMBL" id="KAG0689728.1"/>
    </source>
</evidence>
<dbReference type="GO" id="GO:0000981">
    <property type="term" value="F:DNA-binding transcription factor activity, RNA polymerase II-specific"/>
    <property type="evidence" value="ECO:0007669"/>
    <property type="project" value="TreeGrafter"/>
</dbReference>
<dbReference type="InterPro" id="IPR000679">
    <property type="entry name" value="Znf_GATA"/>
</dbReference>
<dbReference type="PROSITE" id="PS00344">
    <property type="entry name" value="GATA_ZN_FINGER_1"/>
    <property type="match status" value="1"/>
</dbReference>
<name>A0A9P6WPD7_9ASCO</name>
<feature type="compositionally biased region" description="Low complexity" evidence="9">
    <location>
        <begin position="739"/>
        <end position="755"/>
    </location>
</feature>
<feature type="compositionally biased region" description="Polar residues" evidence="9">
    <location>
        <begin position="756"/>
        <end position="772"/>
    </location>
</feature>
<evidence type="ECO:0000256" key="4">
    <source>
        <dbReference type="ARBA" id="ARBA00022833"/>
    </source>
</evidence>
<dbReference type="GO" id="GO:0005634">
    <property type="term" value="C:nucleus"/>
    <property type="evidence" value="ECO:0007669"/>
    <property type="project" value="UniProtKB-SubCell"/>
</dbReference>
<evidence type="ECO:0000256" key="5">
    <source>
        <dbReference type="ARBA" id="ARBA00023015"/>
    </source>
</evidence>
<feature type="compositionally biased region" description="Low complexity" evidence="9">
    <location>
        <begin position="178"/>
        <end position="202"/>
    </location>
</feature>
<evidence type="ECO:0000256" key="9">
    <source>
        <dbReference type="SAM" id="MobiDB-lite"/>
    </source>
</evidence>
<dbReference type="GO" id="GO:0000122">
    <property type="term" value="P:negative regulation of transcription by RNA polymerase II"/>
    <property type="evidence" value="ECO:0007669"/>
    <property type="project" value="TreeGrafter"/>
</dbReference>
<dbReference type="Pfam" id="PF08550">
    <property type="entry name" value="GATA_AreA"/>
    <property type="match status" value="1"/>
</dbReference>
<comment type="caution">
    <text evidence="11">The sequence shown here is derived from an EMBL/GenBank/DDBJ whole genome shotgun (WGS) entry which is preliminary data.</text>
</comment>
<dbReference type="CDD" id="cd00202">
    <property type="entry name" value="ZnF_GATA"/>
    <property type="match status" value="1"/>
</dbReference>
<keyword evidence="6" id="KW-0804">Transcription</keyword>
<keyword evidence="3 8" id="KW-0863">Zinc-finger</keyword>
<reference evidence="11" key="1">
    <citation type="submission" date="2020-11" db="EMBL/GenBank/DDBJ databases">
        <title>Kefir isolates.</title>
        <authorList>
            <person name="Marcisauskas S."/>
            <person name="Kim Y."/>
            <person name="Blasche S."/>
        </authorList>
    </citation>
    <scope>NUCLEOTIDE SEQUENCE</scope>
    <source>
        <strain evidence="11">Olga-1</strain>
    </source>
</reference>
<feature type="domain" description="GATA-type" evidence="10">
    <location>
        <begin position="616"/>
        <end position="663"/>
    </location>
</feature>
<dbReference type="Gene3D" id="3.30.50.10">
    <property type="entry name" value="Erythroid Transcription Factor GATA-1, subunit A"/>
    <property type="match status" value="1"/>
</dbReference>
<evidence type="ECO:0000313" key="12">
    <source>
        <dbReference type="Proteomes" id="UP000697127"/>
    </source>
</evidence>
<feature type="compositionally biased region" description="Acidic residues" evidence="9">
    <location>
        <begin position="701"/>
        <end position="731"/>
    </location>
</feature>
<dbReference type="InterPro" id="IPR013860">
    <property type="entry name" value="AreA_GATA"/>
</dbReference>
<dbReference type="PROSITE" id="PS50114">
    <property type="entry name" value="GATA_ZN_FINGER_2"/>
    <property type="match status" value="1"/>
</dbReference>
<evidence type="ECO:0000256" key="2">
    <source>
        <dbReference type="ARBA" id="ARBA00022723"/>
    </source>
</evidence>
<comment type="subcellular location">
    <subcellularLocation>
        <location evidence="1">Nucleus</location>
    </subcellularLocation>
</comment>
<dbReference type="PRINTS" id="PR00619">
    <property type="entry name" value="GATAZNFINGER"/>
</dbReference>
<keyword evidence="7" id="KW-0539">Nucleus</keyword>
<dbReference type="GO" id="GO:0045944">
    <property type="term" value="P:positive regulation of transcription by RNA polymerase II"/>
    <property type="evidence" value="ECO:0007669"/>
    <property type="project" value="TreeGrafter"/>
</dbReference>
<sequence length="924" mass="103137">MNNSFDQMEDGSATSLWRMYSKAKAGLPYRSRMENLTWRLMFINLEKEKKVTTTNTTTTTAATNTNIITTTTATSNNNINDIYDQNNNINMLSNDYHQNDINHTNENNMMNHPTDINIDSNDTENLYMWPQFPDLKFLDNNNDNNDNSNNTLNDAQNLQQNSHQNEPNISIDNRNKTKNSNNNSNLSPQQNNNNQQQNSNKPSHQKSSEFNYLDHIKSLSNDDSYLSDPTNIFNNSNNSIKPSFSNNKRNESISSNSRFIRKEITPIHKAQPSKLSQSFLHQHLVQSPRDSMIKQTHSNNMLTPTLSTTPSSNYFVSNPHQNQSNNNKISLDFNIDTQEITTPVPTDMLLSSSAQTNSPMGSQGLGIANVPFNDHNSISMSSSFTLQPTPTQLQSLHSHSNSASLINSVQKEHNIDFFDSPIHPPIKQSESKNNQFLFNNNQNINNEERSLSIEHNNHLNFDFDGDLNMLDSLNSIETDLLAPDILTSSNINNNTNQNLELVTSPSKTNKDKLTTKSTSKKSTPKSTSDTPSSTKTSKKTTSSSSNPAKRKSTTSRKKKADSSTSTPAANQNTPSIPTPPLQPSSQPQSKSSNNTPTNISTPNSNVTNGLEGEIACTNCHTKTTPLWRRNPEGQPLCNACGLFLKLHGVVRPLSLKTDVIKKRQRGSGSTKKRLNGKSDGDDLNPTPIVRDEKNLKNSPGEVDDDDLDDDDDDADDDDDDDDDDNDIDENNEGQNVKRSINSNNNTPSYSSNNPPIEQSNIPMSSISTTTPVASKLKKKRTTKANSISVKKDEMNIHDSVLDNMKHSSDSFLADTFDVNMLLDDHNMLLSDTNNQLEPHNMTNTKNHNHHNNNHSQNENSNINFGVQDNTNGHIVTNNNSNNTNINNNQMHLDFNFSSTDNNDPNGIKGTNGGQNNWDWLNMEL</sequence>
<evidence type="ECO:0000256" key="7">
    <source>
        <dbReference type="ARBA" id="ARBA00023242"/>
    </source>
</evidence>
<evidence type="ECO:0000256" key="1">
    <source>
        <dbReference type="ARBA" id="ARBA00004123"/>
    </source>
</evidence>
<gene>
    <name evidence="11" type="ORF">C6P40_004586</name>
</gene>
<organism evidence="11 12">
    <name type="scientific">Pichia californica</name>
    <dbReference type="NCBI Taxonomy" id="460514"/>
    <lineage>
        <taxon>Eukaryota</taxon>
        <taxon>Fungi</taxon>
        <taxon>Dikarya</taxon>
        <taxon>Ascomycota</taxon>
        <taxon>Saccharomycotina</taxon>
        <taxon>Pichiomycetes</taxon>
        <taxon>Pichiales</taxon>
        <taxon>Pichiaceae</taxon>
        <taxon>Pichia</taxon>
    </lineage>
</organism>
<keyword evidence="4" id="KW-0862">Zinc</keyword>
<dbReference type="SUPFAM" id="SSF57716">
    <property type="entry name" value="Glucocorticoid receptor-like (DNA-binding domain)"/>
    <property type="match status" value="1"/>
</dbReference>
<feature type="compositionally biased region" description="Basic residues" evidence="9">
    <location>
        <begin position="548"/>
        <end position="559"/>
    </location>
</feature>
<keyword evidence="12" id="KW-1185">Reference proteome</keyword>
<feature type="compositionally biased region" description="Basic residues" evidence="9">
    <location>
        <begin position="662"/>
        <end position="675"/>
    </location>
</feature>
<feature type="compositionally biased region" description="Low complexity" evidence="9">
    <location>
        <begin position="583"/>
        <end position="606"/>
    </location>
</feature>
<proteinExistence type="predicted"/>
<feature type="compositionally biased region" description="Low complexity" evidence="9">
    <location>
        <begin position="524"/>
        <end position="546"/>
    </location>
</feature>
<dbReference type="FunFam" id="3.30.50.10:FF:000007">
    <property type="entry name" value="Nitrogen regulatory AreA, N-terminal"/>
    <property type="match status" value="1"/>
</dbReference>
<evidence type="ECO:0000256" key="8">
    <source>
        <dbReference type="PROSITE-ProRule" id="PRU00094"/>
    </source>
</evidence>
<dbReference type="GO" id="GO:0008270">
    <property type="term" value="F:zinc ion binding"/>
    <property type="evidence" value="ECO:0007669"/>
    <property type="project" value="UniProtKB-KW"/>
</dbReference>
<protein>
    <recommendedName>
        <fullName evidence="10">GATA-type domain-containing protein</fullName>
    </recommendedName>
</protein>
<feature type="compositionally biased region" description="Polar residues" evidence="9">
    <location>
        <begin position="161"/>
        <end position="172"/>
    </location>
</feature>
<dbReference type="AlphaFoldDB" id="A0A9P6WPD7"/>
<dbReference type="Proteomes" id="UP000697127">
    <property type="component" value="Unassembled WGS sequence"/>
</dbReference>
<dbReference type="InterPro" id="IPR013088">
    <property type="entry name" value="Znf_NHR/GATA"/>
</dbReference>